<dbReference type="OrthoDB" id="16820at2759"/>
<dbReference type="EMBL" id="KZ805416">
    <property type="protein sequence ID" value="PVH98332.1"/>
    <property type="molecule type" value="Genomic_DNA"/>
</dbReference>
<dbReference type="PANTHER" id="PTHR47469">
    <property type="entry name" value="MONOOXYGENASE-LIKE"/>
    <property type="match status" value="1"/>
</dbReference>
<dbReference type="PANTHER" id="PTHR47469:SF2">
    <property type="entry name" value="OS06G0597600 PROTEIN"/>
    <property type="match status" value="1"/>
</dbReference>
<dbReference type="Gene3D" id="3.30.9.60">
    <property type="match status" value="1"/>
</dbReference>
<dbReference type="SUPFAM" id="SSF54373">
    <property type="entry name" value="FAD-linked reductases, C-terminal domain"/>
    <property type="match status" value="1"/>
</dbReference>
<evidence type="ECO:0000313" key="2">
    <source>
        <dbReference type="EMBL" id="PVH98332.1"/>
    </source>
</evidence>
<dbReference type="STRING" id="97972.A0A2V1DJI6"/>
<dbReference type="InterPro" id="IPR054707">
    <property type="entry name" value="DhpH_subs-bd"/>
</dbReference>
<dbReference type="InterPro" id="IPR036188">
    <property type="entry name" value="FAD/NAD-bd_sf"/>
</dbReference>
<feature type="domain" description="2,6-dihydroxypyridine 3-monooxygenase substrate binding" evidence="1">
    <location>
        <begin position="172"/>
        <end position="301"/>
    </location>
</feature>
<sequence>MCGIMLKHHGHNVKILEKEKLINRGDYDAGIKIGPDVDAFLTKHCRLSNDFTITCKAPVKFNIEGKAKPEHKQTMRSTSWGLFISILRANFDGVTSKAFPIAPAPEQGQGTVVFRNGAKVLDVKDLGNNLKVQFEDVQTRAIQAISADLVIVADGSTSLLRQILLLNVQRQYAGYVAWRGTVKEDDVDKEASAKYSGKFAFHLMDRSYLLHYTVPTDEGILDPGKRLHNWIWYQYVEEGSQEMETIFTDVNGTEHQSTLPRGLLDSKVWEKQKALASSKMPQELTRLISSTSSPFVSKIYDVASPKAVFFGGKLFLVGDALTTIRANAGMSTSHAAFNCNKLEQVIKGKLSPKGWEKAVLRFGAAQQRFGMMVASFGLDSKLVAAWNAIWWLLLLLGQRIGLM</sequence>
<evidence type="ECO:0000259" key="1">
    <source>
        <dbReference type="Pfam" id="PF22607"/>
    </source>
</evidence>
<proteinExistence type="predicted"/>
<dbReference type="SUPFAM" id="SSF51905">
    <property type="entry name" value="FAD/NAD(P)-binding domain"/>
    <property type="match status" value="1"/>
</dbReference>
<dbReference type="InterPro" id="IPR053212">
    <property type="entry name" value="DHP_3-monooxygenase"/>
</dbReference>
<evidence type="ECO:0000313" key="3">
    <source>
        <dbReference type="Proteomes" id="UP000244855"/>
    </source>
</evidence>
<dbReference type="Pfam" id="PF22607">
    <property type="entry name" value="FAD_binding-like"/>
    <property type="match status" value="1"/>
</dbReference>
<dbReference type="AlphaFoldDB" id="A0A2V1DJI6"/>
<accession>A0A2V1DJI6</accession>
<reference evidence="2 3" key="1">
    <citation type="journal article" date="2018" name="Sci. Rep.">
        <title>Comparative genomics provides insights into the lifestyle and reveals functional heterogeneity of dark septate endophytic fungi.</title>
        <authorList>
            <person name="Knapp D.G."/>
            <person name="Nemeth J.B."/>
            <person name="Barry K."/>
            <person name="Hainaut M."/>
            <person name="Henrissat B."/>
            <person name="Johnson J."/>
            <person name="Kuo A."/>
            <person name="Lim J.H.P."/>
            <person name="Lipzen A."/>
            <person name="Nolan M."/>
            <person name="Ohm R.A."/>
            <person name="Tamas L."/>
            <person name="Grigoriev I.V."/>
            <person name="Spatafora J.W."/>
            <person name="Nagy L.G."/>
            <person name="Kovacs G.M."/>
        </authorList>
    </citation>
    <scope>NUCLEOTIDE SEQUENCE [LARGE SCALE GENOMIC DNA]</scope>
    <source>
        <strain evidence="2 3">DSE2036</strain>
    </source>
</reference>
<organism evidence="2 3">
    <name type="scientific">Periconia macrospinosa</name>
    <dbReference type="NCBI Taxonomy" id="97972"/>
    <lineage>
        <taxon>Eukaryota</taxon>
        <taxon>Fungi</taxon>
        <taxon>Dikarya</taxon>
        <taxon>Ascomycota</taxon>
        <taxon>Pezizomycotina</taxon>
        <taxon>Dothideomycetes</taxon>
        <taxon>Pleosporomycetidae</taxon>
        <taxon>Pleosporales</taxon>
        <taxon>Massarineae</taxon>
        <taxon>Periconiaceae</taxon>
        <taxon>Periconia</taxon>
    </lineage>
</organism>
<keyword evidence="3" id="KW-1185">Reference proteome</keyword>
<name>A0A2V1DJI6_9PLEO</name>
<dbReference type="Proteomes" id="UP000244855">
    <property type="component" value="Unassembled WGS sequence"/>
</dbReference>
<protein>
    <recommendedName>
        <fullName evidence="1">2,6-dihydroxypyridine 3-monooxygenase substrate binding domain-containing protein</fullName>
    </recommendedName>
</protein>
<gene>
    <name evidence="2" type="ORF">DM02DRAFT_596190</name>
</gene>